<feature type="region of interest" description="Disordered" evidence="6">
    <location>
        <begin position="417"/>
        <end position="436"/>
    </location>
</feature>
<dbReference type="GO" id="GO:0016409">
    <property type="term" value="F:palmitoyltransferase activity"/>
    <property type="evidence" value="ECO:0007669"/>
    <property type="project" value="TreeGrafter"/>
</dbReference>
<feature type="transmembrane region" description="Helical" evidence="7">
    <location>
        <begin position="388"/>
        <end position="408"/>
    </location>
</feature>
<evidence type="ECO:0000256" key="4">
    <source>
        <dbReference type="ARBA" id="ARBA00023136"/>
    </source>
</evidence>
<comment type="similarity">
    <text evidence="5">Belongs to the membrane-bound acyltransferase family. HHAT subfamily.</text>
</comment>
<evidence type="ECO:0000256" key="2">
    <source>
        <dbReference type="ARBA" id="ARBA00022692"/>
    </source>
</evidence>
<evidence type="ECO:0000313" key="9">
    <source>
        <dbReference type="Proteomes" id="UP001201812"/>
    </source>
</evidence>
<feature type="transmembrane region" description="Helical" evidence="7">
    <location>
        <begin position="265"/>
        <end position="287"/>
    </location>
</feature>
<dbReference type="InterPro" id="IPR004299">
    <property type="entry name" value="MBOAT_fam"/>
</dbReference>
<feature type="transmembrane region" description="Helical" evidence="7">
    <location>
        <begin position="335"/>
        <end position="355"/>
    </location>
</feature>
<evidence type="ECO:0000256" key="1">
    <source>
        <dbReference type="ARBA" id="ARBA00004141"/>
    </source>
</evidence>
<evidence type="ECO:0000256" key="3">
    <source>
        <dbReference type="ARBA" id="ARBA00022989"/>
    </source>
</evidence>
<dbReference type="Pfam" id="PF03062">
    <property type="entry name" value="MBOAT"/>
    <property type="match status" value="1"/>
</dbReference>
<evidence type="ECO:0000256" key="7">
    <source>
        <dbReference type="SAM" id="Phobius"/>
    </source>
</evidence>
<dbReference type="GO" id="GO:0005783">
    <property type="term" value="C:endoplasmic reticulum"/>
    <property type="evidence" value="ECO:0007669"/>
    <property type="project" value="TreeGrafter"/>
</dbReference>
<dbReference type="InterPro" id="IPR051085">
    <property type="entry name" value="MB_O-acyltransferase"/>
</dbReference>
<comment type="caution">
    <text evidence="8">The sequence shown here is derived from an EMBL/GenBank/DDBJ whole genome shotgun (WGS) entry which is preliminary data.</text>
</comment>
<comment type="subcellular location">
    <subcellularLocation>
        <location evidence="1">Membrane</location>
        <topology evidence="1">Multi-pass membrane protein</topology>
    </subcellularLocation>
</comment>
<keyword evidence="4 7" id="KW-0472">Membrane</keyword>
<dbReference type="GO" id="GO:0016020">
    <property type="term" value="C:membrane"/>
    <property type="evidence" value="ECO:0007669"/>
    <property type="project" value="UniProtKB-SubCell"/>
</dbReference>
<dbReference type="PANTHER" id="PTHR13285">
    <property type="entry name" value="ACYLTRANSFERASE"/>
    <property type="match status" value="1"/>
</dbReference>
<keyword evidence="9" id="KW-1185">Reference proteome</keyword>
<sequence>MKISLGPSCILLIAAHVILTTGITFYLRHQAFAWVSCLVFVLKAGDWAPFSKNPSSYYREFNVYLYTSVQILNFCIYLSKRRKSGEIKSFDFRLILNYLEYLLYPMYSTVLIVLFEDFQSQMDSLRSKIAQGNSPIIPSVRCILWQSIRLVFWFVFLECFLHLCGVNAYFNSPFTMLSGLHNYEKASIAYVAGQFFHVKYVFIFGLPRMFALIDGLTPPGPAICISRVSKYSQMWRYFDQGLYQFLKNQVYIPLMKSPDSNSERTVFFILRRFGAMIAVFLFVLTWHGLSSNYFYWVCLSALELCIERLGRELIQQRSWWQKIKDQIGRANELRLTAIAMNATVIPGIFGVFFFLGKTGIGDHIFQRVLMDGAKKMMSPWTIQWFDEGFVMLHLLSLGYCFNHVCLYLEHAMPPNKKSLENAQRSERRDPEEKKVK</sequence>
<feature type="transmembrane region" description="Helical" evidence="7">
    <location>
        <begin position="61"/>
        <end position="78"/>
    </location>
</feature>
<evidence type="ECO:0000256" key="6">
    <source>
        <dbReference type="SAM" id="MobiDB-lite"/>
    </source>
</evidence>
<evidence type="ECO:0000313" key="8">
    <source>
        <dbReference type="EMBL" id="KAI1697794.1"/>
    </source>
</evidence>
<keyword evidence="3 7" id="KW-1133">Transmembrane helix</keyword>
<dbReference type="Proteomes" id="UP001201812">
    <property type="component" value="Unassembled WGS sequence"/>
</dbReference>
<organism evidence="8 9">
    <name type="scientific">Ditylenchus destructor</name>
    <dbReference type="NCBI Taxonomy" id="166010"/>
    <lineage>
        <taxon>Eukaryota</taxon>
        <taxon>Metazoa</taxon>
        <taxon>Ecdysozoa</taxon>
        <taxon>Nematoda</taxon>
        <taxon>Chromadorea</taxon>
        <taxon>Rhabditida</taxon>
        <taxon>Tylenchina</taxon>
        <taxon>Tylenchomorpha</taxon>
        <taxon>Sphaerularioidea</taxon>
        <taxon>Anguinidae</taxon>
        <taxon>Anguininae</taxon>
        <taxon>Ditylenchus</taxon>
    </lineage>
</organism>
<dbReference type="AlphaFoldDB" id="A0AAD4ML20"/>
<name>A0AAD4ML20_9BILA</name>
<dbReference type="PANTHER" id="PTHR13285:SF18">
    <property type="entry name" value="PROTEIN-CYSTEINE N-PALMITOYLTRANSFERASE RASP"/>
    <property type="match status" value="1"/>
</dbReference>
<dbReference type="EMBL" id="JAKKPZ010000250">
    <property type="protein sequence ID" value="KAI1697794.1"/>
    <property type="molecule type" value="Genomic_DNA"/>
</dbReference>
<accession>A0AAD4ML20</accession>
<gene>
    <name evidence="8" type="ORF">DdX_18305</name>
</gene>
<protein>
    <submittedName>
        <fullName evidence="8">MBOAT, membrane-bound o-acyltransferase family domain-containing protein</fullName>
    </submittedName>
</protein>
<feature type="transmembrane region" description="Helical" evidence="7">
    <location>
        <begin position="98"/>
        <end position="115"/>
    </location>
</feature>
<reference evidence="8" key="1">
    <citation type="submission" date="2022-01" db="EMBL/GenBank/DDBJ databases">
        <title>Genome Sequence Resource for Two Populations of Ditylenchus destructor, the Migratory Endoparasitic Phytonematode.</title>
        <authorList>
            <person name="Zhang H."/>
            <person name="Lin R."/>
            <person name="Xie B."/>
        </authorList>
    </citation>
    <scope>NUCLEOTIDE SEQUENCE</scope>
    <source>
        <strain evidence="8">BazhouSP</strain>
    </source>
</reference>
<evidence type="ECO:0000256" key="5">
    <source>
        <dbReference type="ARBA" id="ARBA00038268"/>
    </source>
</evidence>
<keyword evidence="2 7" id="KW-0812">Transmembrane</keyword>
<proteinExistence type="inferred from homology"/>
<feature type="transmembrane region" description="Helical" evidence="7">
    <location>
        <begin position="150"/>
        <end position="170"/>
    </location>
</feature>